<keyword evidence="3" id="KW-0143">Chaperone</keyword>
<dbReference type="PANTHER" id="PTHR15069">
    <property type="entry name" value="PROTEASOME ASSEMBLY CHAPERONE 1"/>
    <property type="match status" value="1"/>
</dbReference>
<dbReference type="Proteomes" id="UP001431209">
    <property type="component" value="Unassembled WGS sequence"/>
</dbReference>
<dbReference type="GO" id="GO:0000502">
    <property type="term" value="C:proteasome complex"/>
    <property type="evidence" value="ECO:0007669"/>
    <property type="project" value="UniProtKB-KW"/>
</dbReference>
<reference evidence="4 5" key="1">
    <citation type="submission" date="2024-03" db="EMBL/GenBank/DDBJ databases">
        <title>The Acrasis kona genome and developmental transcriptomes reveal deep origins of eukaryotic multicellular pathways.</title>
        <authorList>
            <person name="Sheikh S."/>
            <person name="Fu C.-J."/>
            <person name="Brown M.W."/>
            <person name="Baldauf S.L."/>
        </authorList>
    </citation>
    <scope>NUCLEOTIDE SEQUENCE [LARGE SCALE GENOMIC DNA]</scope>
    <source>
        <strain evidence="4 5">ATCC MYA-3509</strain>
    </source>
</reference>
<dbReference type="InterPro" id="IPR016565">
    <property type="entry name" value="Proteasome_assmbl_chp_1"/>
</dbReference>
<sequence length="270" mass="30131">MDIRLHPLEPSDWNRAEGIELEAEEEINRINECKPPSFVFEEGVSKEGKYECDLLCIGLCGAGASFVRSAVINSVQVKKIAVMHQEFSSNRLDEEEIHNRVSNKTSTDKGDCTIYALEDPTILVAEASQKITSLQTFNWTQTLIKNISFKRLIILDSILQSQYQVDFEAYPPLLRSITTSKQQLTKSLIPLEAPNVVEGLAASLLSKCEVLSIPATLLLSLEENHILEGDTLRAFESVVLPSLKIRNKGPIDYKTVLAALKGRRVNSLFL</sequence>
<proteinExistence type="inferred from homology"/>
<keyword evidence="4" id="KW-0647">Proteasome</keyword>
<evidence type="ECO:0000313" key="4">
    <source>
        <dbReference type="EMBL" id="KAL0478765.1"/>
    </source>
</evidence>
<organism evidence="4 5">
    <name type="scientific">Acrasis kona</name>
    <dbReference type="NCBI Taxonomy" id="1008807"/>
    <lineage>
        <taxon>Eukaryota</taxon>
        <taxon>Discoba</taxon>
        <taxon>Heterolobosea</taxon>
        <taxon>Tetramitia</taxon>
        <taxon>Eutetramitia</taxon>
        <taxon>Acrasidae</taxon>
        <taxon>Acrasis</taxon>
    </lineage>
</organism>
<dbReference type="EMBL" id="JAOPGA020000467">
    <property type="protein sequence ID" value="KAL0478765.1"/>
    <property type="molecule type" value="Genomic_DNA"/>
</dbReference>
<accession>A0AAW2YNR5</accession>
<name>A0AAW2YNR5_9EUKA</name>
<comment type="caution">
    <text evidence="4">The sequence shown here is derived from an EMBL/GenBank/DDBJ whole genome shotgun (WGS) entry which is preliminary data.</text>
</comment>
<evidence type="ECO:0000313" key="5">
    <source>
        <dbReference type="Proteomes" id="UP001431209"/>
    </source>
</evidence>
<gene>
    <name evidence="4" type="ORF">AKO1_008379</name>
</gene>
<evidence type="ECO:0000256" key="2">
    <source>
        <dbReference type="ARBA" id="ARBA00019180"/>
    </source>
</evidence>
<dbReference type="GO" id="GO:0005783">
    <property type="term" value="C:endoplasmic reticulum"/>
    <property type="evidence" value="ECO:0007669"/>
    <property type="project" value="InterPro"/>
</dbReference>
<dbReference type="GO" id="GO:0070628">
    <property type="term" value="F:proteasome binding"/>
    <property type="evidence" value="ECO:0007669"/>
    <property type="project" value="TreeGrafter"/>
</dbReference>
<comment type="similarity">
    <text evidence="1">Belongs to the PSMG1 family.</text>
</comment>
<evidence type="ECO:0000256" key="3">
    <source>
        <dbReference type="ARBA" id="ARBA00023186"/>
    </source>
</evidence>
<protein>
    <recommendedName>
        <fullName evidence="2">Proteasome assembly chaperone 1</fullName>
    </recommendedName>
</protein>
<dbReference type="AlphaFoldDB" id="A0AAW2YNR5"/>
<keyword evidence="5" id="KW-1185">Reference proteome</keyword>
<dbReference type="Pfam" id="PF16094">
    <property type="entry name" value="PAC1"/>
    <property type="match status" value="1"/>
</dbReference>
<evidence type="ECO:0000256" key="1">
    <source>
        <dbReference type="ARBA" id="ARBA00005261"/>
    </source>
</evidence>
<dbReference type="PANTHER" id="PTHR15069:SF1">
    <property type="entry name" value="PROTEASOME ASSEMBLY CHAPERONE 1"/>
    <property type="match status" value="1"/>
</dbReference>
<dbReference type="GO" id="GO:0080129">
    <property type="term" value="P:proteasome core complex assembly"/>
    <property type="evidence" value="ECO:0007669"/>
    <property type="project" value="TreeGrafter"/>
</dbReference>